<feature type="chain" id="PRO_5036477177" description="Chitin-binding type-2 domain-containing protein" evidence="1">
    <location>
        <begin position="20"/>
        <end position="171"/>
    </location>
</feature>
<feature type="domain" description="Chitin-binding type-2" evidence="2">
    <location>
        <begin position="29"/>
        <end position="92"/>
    </location>
</feature>
<keyword evidence="1" id="KW-0732">Signal</keyword>
<reference evidence="3" key="1">
    <citation type="submission" date="2022-08" db="UniProtKB">
        <authorList>
            <consortium name="EnsemblMetazoa"/>
        </authorList>
    </citation>
    <scope>IDENTIFICATION</scope>
</reference>
<proteinExistence type="predicted"/>
<dbReference type="PANTHER" id="PTHR20987">
    <property type="entry name" value="CHITIN-BINDING TYPE-2 DOMAIN-CONTAINING PROTEIN-RELATED"/>
    <property type="match status" value="1"/>
</dbReference>
<dbReference type="GO" id="GO:0008061">
    <property type="term" value="F:chitin binding"/>
    <property type="evidence" value="ECO:0007669"/>
    <property type="project" value="InterPro"/>
</dbReference>
<dbReference type="InterPro" id="IPR036508">
    <property type="entry name" value="Chitin-bd_dom_sf"/>
</dbReference>
<feature type="signal peptide" evidence="1">
    <location>
        <begin position="1"/>
        <end position="19"/>
    </location>
</feature>
<dbReference type="VEuPathDB" id="VectorBase:ACON2_041929"/>
<dbReference type="PANTHER" id="PTHR20987:SF0">
    <property type="entry name" value="CHITIN-BINDING TYPE-2 DOMAIN-CONTAINING PROTEIN-RELATED"/>
    <property type="match status" value="1"/>
</dbReference>
<organism evidence="3">
    <name type="scientific">Anopheles coluzzii</name>
    <name type="common">African malaria mosquito</name>
    <dbReference type="NCBI Taxonomy" id="1518534"/>
    <lineage>
        <taxon>Eukaryota</taxon>
        <taxon>Metazoa</taxon>
        <taxon>Ecdysozoa</taxon>
        <taxon>Arthropoda</taxon>
        <taxon>Hexapoda</taxon>
        <taxon>Insecta</taxon>
        <taxon>Pterygota</taxon>
        <taxon>Neoptera</taxon>
        <taxon>Endopterygota</taxon>
        <taxon>Diptera</taxon>
        <taxon>Nematocera</taxon>
        <taxon>Culicoidea</taxon>
        <taxon>Culicidae</taxon>
        <taxon>Anophelinae</taxon>
        <taxon>Anopheles</taxon>
    </lineage>
</organism>
<evidence type="ECO:0000256" key="1">
    <source>
        <dbReference type="SAM" id="SignalP"/>
    </source>
</evidence>
<dbReference type="SUPFAM" id="SSF57625">
    <property type="entry name" value="Invertebrate chitin-binding proteins"/>
    <property type="match status" value="2"/>
</dbReference>
<name>A0A8W7PB12_ANOCL</name>
<dbReference type="AlphaFoldDB" id="A0A8W7PB12"/>
<dbReference type="Gene3D" id="2.170.140.10">
    <property type="entry name" value="Chitin binding domain"/>
    <property type="match status" value="2"/>
</dbReference>
<evidence type="ECO:0000259" key="2">
    <source>
        <dbReference type="PROSITE" id="PS50940"/>
    </source>
</evidence>
<sequence>MPTVIGTILLVVAPLLAHTQELAAVSGAAVRCETVGSLPADETDRCSGAYYRCELRPTDSVPVPVAAQCSVGRVYSREARQCVDAATVGCSGIAFAGPRDVGFQCTSSGRFPDLDAPDCKAYFLCTKNTDGSLIPARVTCPGTTIFSPEKMSCVSSPPNVCPQASTTAPPP</sequence>
<accession>A0A8W7PB12</accession>
<dbReference type="SMART" id="SM00494">
    <property type="entry name" value="ChtBD2"/>
    <property type="match status" value="2"/>
</dbReference>
<dbReference type="PROSITE" id="PS50940">
    <property type="entry name" value="CHIT_BIND_II"/>
    <property type="match status" value="2"/>
</dbReference>
<dbReference type="InterPro" id="IPR002557">
    <property type="entry name" value="Chitin-bd_dom"/>
</dbReference>
<feature type="domain" description="Chitin-binding type-2" evidence="2">
    <location>
        <begin position="102"/>
        <end position="163"/>
    </location>
</feature>
<dbReference type="Pfam" id="PF01607">
    <property type="entry name" value="CBM_14"/>
    <property type="match status" value="1"/>
</dbReference>
<dbReference type="GO" id="GO:0005576">
    <property type="term" value="C:extracellular region"/>
    <property type="evidence" value="ECO:0007669"/>
    <property type="project" value="InterPro"/>
</dbReference>
<dbReference type="EnsemblMetazoa" id="ACOM028038-RA">
    <property type="protein sequence ID" value="ACOM028038-PA.1"/>
    <property type="gene ID" value="ACOM028038"/>
</dbReference>
<protein>
    <recommendedName>
        <fullName evidence="2">Chitin-binding type-2 domain-containing protein</fullName>
    </recommendedName>
</protein>
<evidence type="ECO:0000313" key="3">
    <source>
        <dbReference type="EnsemblMetazoa" id="ACOM028038-PA.1"/>
    </source>
</evidence>
<dbReference type="Proteomes" id="UP000075882">
    <property type="component" value="Unassembled WGS sequence"/>
</dbReference>